<dbReference type="SUPFAM" id="SSF53850">
    <property type="entry name" value="Periplasmic binding protein-like II"/>
    <property type="match status" value="1"/>
</dbReference>
<dbReference type="SUPFAM" id="SSF54782">
    <property type="entry name" value="Porphobilinogen deaminase (hydroxymethylbilane synthase), C-terminal domain"/>
    <property type="match status" value="1"/>
</dbReference>
<keyword evidence="6 8" id="KW-0627">Porphyrin biosynthesis</keyword>
<comment type="miscellaneous">
    <text evidence="8">The porphobilinogen subunits are added to the dipyrromethane group.</text>
</comment>
<dbReference type="InterPro" id="IPR022419">
    <property type="entry name" value="Porphobilin_deaminase_cofac_BS"/>
</dbReference>
<comment type="similarity">
    <text evidence="3 8">Belongs to the HMBS family.</text>
</comment>
<dbReference type="InterPro" id="IPR036803">
    <property type="entry name" value="Porphobilinogen_deaminase_C_sf"/>
</dbReference>
<dbReference type="GO" id="GO:0005737">
    <property type="term" value="C:cytoplasm"/>
    <property type="evidence" value="ECO:0007669"/>
    <property type="project" value="UniProtKB-UniRule"/>
</dbReference>
<dbReference type="RefSeq" id="WP_072343544.1">
    <property type="nucleotide sequence ID" value="NZ_FPKU01000002.1"/>
</dbReference>
<evidence type="ECO:0000313" key="12">
    <source>
        <dbReference type="Proteomes" id="UP000183447"/>
    </source>
</evidence>
<evidence type="ECO:0000256" key="3">
    <source>
        <dbReference type="ARBA" id="ARBA00005638"/>
    </source>
</evidence>
<feature type="domain" description="Porphobilinogen deaminase N-terminal" evidence="9">
    <location>
        <begin position="8"/>
        <end position="217"/>
    </location>
</feature>
<keyword evidence="12" id="KW-1185">Reference proteome</keyword>
<comment type="cofactor">
    <cofactor evidence="8">
        <name>dipyrromethane</name>
        <dbReference type="ChEBI" id="CHEBI:60342"/>
    </cofactor>
    <text evidence="8">Binds 1 dipyrromethane group covalently.</text>
</comment>
<proteinExistence type="inferred from homology"/>
<sequence>MQSPPPFLRIGTRGSPLALAQAHQTRDRLSALHGVEPDRIAIIPISTGGDRLTDVPLSAFGGKGLFSREIEAALAEGIIDIGVHSSKDMATTLPPGLVMPVFLEREDVRDAFISLGHANLESLPEGALFGTSSIRRAAQILRARPDLAIVPFRGNVQTRLRKLGEGVAEATLLAGAGLNRLDMADRIRHWLDPEIFLPAPAQGAIGIEHRADDHRTADIVAPLNHPETARAVKAERAMLQILDGSCRTPIGALTTWRGPQLMLVAELVSPDGRITIKAEGPLGEDTAQADGAAVGRMLKDRAGPDFVKVFSP</sequence>
<dbReference type="InterPro" id="IPR000860">
    <property type="entry name" value="HemC"/>
</dbReference>
<dbReference type="PANTHER" id="PTHR11557:SF0">
    <property type="entry name" value="PORPHOBILINOGEN DEAMINASE"/>
    <property type="match status" value="1"/>
</dbReference>
<dbReference type="Pfam" id="PF01379">
    <property type="entry name" value="Porphobil_deam"/>
    <property type="match status" value="1"/>
</dbReference>
<dbReference type="AlphaFoldDB" id="A0A1K2HZ25"/>
<keyword evidence="5 8" id="KW-0808">Transferase</keyword>
<evidence type="ECO:0000259" key="10">
    <source>
        <dbReference type="Pfam" id="PF03900"/>
    </source>
</evidence>
<evidence type="ECO:0000259" key="9">
    <source>
        <dbReference type="Pfam" id="PF01379"/>
    </source>
</evidence>
<feature type="domain" description="Porphobilinogen deaminase C-terminal" evidence="10">
    <location>
        <begin position="230"/>
        <end position="299"/>
    </location>
</feature>
<accession>A0A1K2HZ25</accession>
<evidence type="ECO:0000256" key="7">
    <source>
        <dbReference type="ARBA" id="ARBA00048169"/>
    </source>
</evidence>
<dbReference type="GO" id="GO:0006782">
    <property type="term" value="P:protoporphyrinogen IX biosynthetic process"/>
    <property type="evidence" value="ECO:0007669"/>
    <property type="project" value="UniProtKB-UniRule"/>
</dbReference>
<feature type="modified residue" description="S-(dipyrrolylmethanemethyl)cysteine" evidence="8">
    <location>
        <position position="246"/>
    </location>
</feature>
<dbReference type="Gene3D" id="3.30.160.40">
    <property type="entry name" value="Porphobilinogen deaminase, C-terminal domain"/>
    <property type="match status" value="1"/>
</dbReference>
<dbReference type="PANTHER" id="PTHR11557">
    <property type="entry name" value="PORPHOBILINOGEN DEAMINASE"/>
    <property type="match status" value="1"/>
</dbReference>
<dbReference type="PIRSF" id="PIRSF001438">
    <property type="entry name" value="4pyrrol_synth_OHMeBilane_synth"/>
    <property type="match status" value="1"/>
</dbReference>
<dbReference type="PRINTS" id="PR00151">
    <property type="entry name" value="PORPHBDMNASE"/>
</dbReference>
<protein>
    <recommendedName>
        <fullName evidence="8">Porphobilinogen deaminase</fullName>
        <shortName evidence="8">PBG</shortName>
        <ecNumber evidence="8">2.5.1.61</ecNumber>
    </recommendedName>
    <alternativeName>
        <fullName evidence="8">Hydroxymethylbilane synthase</fullName>
        <shortName evidence="8">HMBS</shortName>
    </alternativeName>
    <alternativeName>
        <fullName evidence="8">Pre-uroporphyrinogen synthase</fullName>
    </alternativeName>
</protein>
<dbReference type="HAMAP" id="MF_00260">
    <property type="entry name" value="Porphobil_deam"/>
    <property type="match status" value="1"/>
</dbReference>
<dbReference type="EC" id="2.5.1.61" evidence="8"/>
<dbReference type="UniPathway" id="UPA00251">
    <property type="reaction ID" value="UER00319"/>
</dbReference>
<evidence type="ECO:0000256" key="2">
    <source>
        <dbReference type="ARBA" id="ARBA00004735"/>
    </source>
</evidence>
<dbReference type="EMBL" id="FPKU01000002">
    <property type="protein sequence ID" value="SFZ85390.1"/>
    <property type="molecule type" value="Genomic_DNA"/>
</dbReference>
<dbReference type="Pfam" id="PF03900">
    <property type="entry name" value="Porphobil_deamC"/>
    <property type="match status" value="1"/>
</dbReference>
<evidence type="ECO:0000256" key="1">
    <source>
        <dbReference type="ARBA" id="ARBA00002869"/>
    </source>
</evidence>
<dbReference type="Proteomes" id="UP000183447">
    <property type="component" value="Unassembled WGS sequence"/>
</dbReference>
<reference evidence="11 12" key="1">
    <citation type="submission" date="2016-11" db="EMBL/GenBank/DDBJ databases">
        <authorList>
            <person name="Jaros S."/>
            <person name="Januszkiewicz K."/>
            <person name="Wedrychowicz H."/>
        </authorList>
    </citation>
    <scope>NUCLEOTIDE SEQUENCE [LARGE SCALE GENOMIC DNA]</scope>
    <source>
        <strain evidence="11 12">ATCC 23634</strain>
    </source>
</reference>
<evidence type="ECO:0000256" key="5">
    <source>
        <dbReference type="ARBA" id="ARBA00022679"/>
    </source>
</evidence>
<evidence type="ECO:0000256" key="6">
    <source>
        <dbReference type="ARBA" id="ARBA00023244"/>
    </source>
</evidence>
<organism evidence="11 12">
    <name type="scientific">Devosia enhydra</name>
    <dbReference type="NCBI Taxonomy" id="665118"/>
    <lineage>
        <taxon>Bacteria</taxon>
        <taxon>Pseudomonadati</taxon>
        <taxon>Pseudomonadota</taxon>
        <taxon>Alphaproteobacteria</taxon>
        <taxon>Hyphomicrobiales</taxon>
        <taxon>Devosiaceae</taxon>
        <taxon>Devosia</taxon>
    </lineage>
</organism>
<dbReference type="PROSITE" id="PS00533">
    <property type="entry name" value="PORPHOBILINOGEN_DEAM"/>
    <property type="match status" value="1"/>
</dbReference>
<evidence type="ECO:0000256" key="8">
    <source>
        <dbReference type="HAMAP-Rule" id="MF_00260"/>
    </source>
</evidence>
<dbReference type="FunFam" id="3.40.190.10:FF:000005">
    <property type="entry name" value="Porphobilinogen deaminase"/>
    <property type="match status" value="1"/>
</dbReference>
<name>A0A1K2HZ25_9HYPH</name>
<comment type="subunit">
    <text evidence="4 8">Monomer.</text>
</comment>
<dbReference type="NCBIfam" id="TIGR00212">
    <property type="entry name" value="hemC"/>
    <property type="match status" value="1"/>
</dbReference>
<gene>
    <name evidence="8" type="primary">hemC</name>
    <name evidence="11" type="ORF">SAMN02983003_2552</name>
</gene>
<comment type="catalytic activity">
    <reaction evidence="7 8">
        <text>4 porphobilinogen + H2O = hydroxymethylbilane + 4 NH4(+)</text>
        <dbReference type="Rhea" id="RHEA:13185"/>
        <dbReference type="ChEBI" id="CHEBI:15377"/>
        <dbReference type="ChEBI" id="CHEBI:28938"/>
        <dbReference type="ChEBI" id="CHEBI:57845"/>
        <dbReference type="ChEBI" id="CHEBI:58126"/>
        <dbReference type="EC" id="2.5.1.61"/>
    </reaction>
</comment>
<comment type="pathway">
    <text evidence="2">Porphyrin-containing compound metabolism; protoporphyrin-IX biosynthesis; coproporphyrinogen-III from 5-aminolevulinate: step 2/4.</text>
</comment>
<dbReference type="GO" id="GO:0004418">
    <property type="term" value="F:hydroxymethylbilane synthase activity"/>
    <property type="evidence" value="ECO:0007669"/>
    <property type="project" value="UniProtKB-UniRule"/>
</dbReference>
<dbReference type="InterPro" id="IPR022418">
    <property type="entry name" value="Porphobilinogen_deaminase_C"/>
</dbReference>
<dbReference type="STRING" id="665118.SAMN02983003_2552"/>
<dbReference type="Gene3D" id="3.40.190.10">
    <property type="entry name" value="Periplasmic binding protein-like II"/>
    <property type="match status" value="2"/>
</dbReference>
<evidence type="ECO:0000313" key="11">
    <source>
        <dbReference type="EMBL" id="SFZ85390.1"/>
    </source>
</evidence>
<dbReference type="InterPro" id="IPR022417">
    <property type="entry name" value="Porphobilin_deaminase_N"/>
</dbReference>
<evidence type="ECO:0000256" key="4">
    <source>
        <dbReference type="ARBA" id="ARBA00011245"/>
    </source>
</evidence>
<dbReference type="OrthoDB" id="9810298at2"/>
<comment type="function">
    <text evidence="1 8">Tetrapolymerization of the monopyrrole PBG into the hydroxymethylbilane pre-uroporphyrinogen in several discrete steps.</text>
</comment>